<evidence type="ECO:0000313" key="1">
    <source>
        <dbReference type="EMBL" id="EOO11315.1"/>
    </source>
</evidence>
<dbReference type="PATRIC" id="fig|1053205.3.peg.5640"/>
<gene>
    <name evidence="1" type="ORF">IGA_05578</name>
</gene>
<accession>R8CIF2</accession>
<name>R8CIF2_BACCE</name>
<dbReference type="EMBL" id="AHDZ01000070">
    <property type="protein sequence ID" value="EOO11315.1"/>
    <property type="molecule type" value="Genomic_DNA"/>
</dbReference>
<organism evidence="1 2">
    <name type="scientific">Bacillus cereus HuA3-9</name>
    <dbReference type="NCBI Taxonomy" id="1053205"/>
    <lineage>
        <taxon>Bacteria</taxon>
        <taxon>Bacillati</taxon>
        <taxon>Bacillota</taxon>
        <taxon>Bacilli</taxon>
        <taxon>Bacillales</taxon>
        <taxon>Bacillaceae</taxon>
        <taxon>Bacillus</taxon>
        <taxon>Bacillus cereus group</taxon>
    </lineage>
</organism>
<dbReference type="HOGENOM" id="CLU_2271648_0_0_9"/>
<dbReference type="RefSeq" id="WP_016094811.1">
    <property type="nucleotide sequence ID" value="NZ_KB976126.1"/>
</dbReference>
<protein>
    <submittedName>
        <fullName evidence="1">Uncharacterized protein</fullName>
    </submittedName>
</protein>
<evidence type="ECO:0000313" key="2">
    <source>
        <dbReference type="Proteomes" id="UP000014003"/>
    </source>
</evidence>
<comment type="caution">
    <text evidence="1">The sequence shown here is derived from an EMBL/GenBank/DDBJ whole genome shotgun (WGS) entry which is preliminary data.</text>
</comment>
<reference evidence="1 2" key="1">
    <citation type="submission" date="2012-12" db="EMBL/GenBank/DDBJ databases">
        <title>The Genome Sequence of Bacillus cereus HuA3-9.</title>
        <authorList>
            <consortium name="The Broad Institute Genome Sequencing Platform"/>
            <consortium name="The Broad Institute Genome Sequencing Center for Infectious Disease"/>
            <person name="Feldgarden M."/>
            <person name="Van der Auwera G.A."/>
            <person name="Mahillon J."/>
            <person name="Duprez V."/>
            <person name="Timmery S."/>
            <person name="Mattelet C."/>
            <person name="Dierick K."/>
            <person name="Sun M."/>
            <person name="Yu Z."/>
            <person name="Zhu L."/>
            <person name="Hu X."/>
            <person name="Shank E.B."/>
            <person name="Swiecicka I."/>
            <person name="Hansen B.M."/>
            <person name="Andrup L."/>
            <person name="Walker B."/>
            <person name="Young S.K."/>
            <person name="Zeng Q."/>
            <person name="Gargeya S."/>
            <person name="Fitzgerald M."/>
            <person name="Haas B."/>
            <person name="Abouelleil A."/>
            <person name="Alvarado L."/>
            <person name="Arachchi H.M."/>
            <person name="Berlin A.M."/>
            <person name="Chapman S.B."/>
            <person name="Dewar J."/>
            <person name="Goldberg J."/>
            <person name="Griggs A."/>
            <person name="Gujja S."/>
            <person name="Hansen M."/>
            <person name="Howarth C."/>
            <person name="Imamovic A."/>
            <person name="Larimer J."/>
            <person name="McCowan C."/>
            <person name="Murphy C."/>
            <person name="Neiman D."/>
            <person name="Pearson M."/>
            <person name="Priest M."/>
            <person name="Roberts A."/>
            <person name="Saif S."/>
            <person name="Shea T."/>
            <person name="Sisk P."/>
            <person name="Sykes S."/>
            <person name="Wortman J."/>
            <person name="Nusbaum C."/>
            <person name="Birren B."/>
        </authorList>
    </citation>
    <scope>NUCLEOTIDE SEQUENCE [LARGE SCALE GENOMIC DNA]</scope>
    <source>
        <strain evidence="1 2">HuA3-9</strain>
    </source>
</reference>
<dbReference type="AlphaFoldDB" id="R8CIF2"/>
<proteinExistence type="predicted"/>
<sequence length="102" mass="11837">MRVLEPQTQQEEQFPRVELGDMLVTNKDTYVCMEISGLFRFHSMSGRNAYNGTFQSLGRLTQSVKVNVLRGAQKLYRASEYDMQLVPRKKVVETMNDADDLW</sequence>
<dbReference type="Proteomes" id="UP000014003">
    <property type="component" value="Unassembled WGS sequence"/>
</dbReference>